<gene>
    <name evidence="5" type="ORF">DNK49_01620</name>
</gene>
<dbReference type="GO" id="GO:0016757">
    <property type="term" value="F:glycosyltransferase activity"/>
    <property type="evidence" value="ECO:0007669"/>
    <property type="project" value="UniProtKB-KW"/>
</dbReference>
<dbReference type="EMBL" id="QKOE01000001">
    <property type="protein sequence ID" value="PZA18259.1"/>
    <property type="molecule type" value="Genomic_DNA"/>
</dbReference>
<dbReference type="PANTHER" id="PTHR43179">
    <property type="entry name" value="RHAMNOSYLTRANSFERASE WBBL"/>
    <property type="match status" value="1"/>
</dbReference>
<organism evidence="5 6">
    <name type="scientific">Parazoarcus communis SWub3 = DSM 12120</name>
    <dbReference type="NCBI Taxonomy" id="1121029"/>
    <lineage>
        <taxon>Bacteria</taxon>
        <taxon>Pseudomonadati</taxon>
        <taxon>Pseudomonadota</taxon>
        <taxon>Betaproteobacteria</taxon>
        <taxon>Rhodocyclales</taxon>
        <taxon>Zoogloeaceae</taxon>
        <taxon>Parazoarcus</taxon>
    </lineage>
</organism>
<dbReference type="Gene3D" id="3.90.550.10">
    <property type="entry name" value="Spore Coat Polysaccharide Biosynthesis Protein SpsA, Chain A"/>
    <property type="match status" value="1"/>
</dbReference>
<dbReference type="PANTHER" id="PTHR43179:SF12">
    <property type="entry name" value="GALACTOFURANOSYLTRANSFERASE GLFT2"/>
    <property type="match status" value="1"/>
</dbReference>
<dbReference type="CDD" id="cd04186">
    <property type="entry name" value="GT_2_like_c"/>
    <property type="match status" value="1"/>
</dbReference>
<evidence type="ECO:0000259" key="4">
    <source>
        <dbReference type="Pfam" id="PF00535"/>
    </source>
</evidence>
<evidence type="ECO:0000313" key="5">
    <source>
        <dbReference type="EMBL" id="PZA18259.1"/>
    </source>
</evidence>
<evidence type="ECO:0000256" key="3">
    <source>
        <dbReference type="ARBA" id="ARBA00022679"/>
    </source>
</evidence>
<evidence type="ECO:0000256" key="2">
    <source>
        <dbReference type="ARBA" id="ARBA00022676"/>
    </source>
</evidence>
<keyword evidence="6" id="KW-1185">Reference proteome</keyword>
<comment type="caution">
    <text evidence="5">The sequence shown here is derived from an EMBL/GenBank/DDBJ whole genome shotgun (WGS) entry which is preliminary data.</text>
</comment>
<protein>
    <submittedName>
        <fullName evidence="5">Glycosyltransferase family 2 protein</fullName>
    </submittedName>
</protein>
<dbReference type="Pfam" id="PF00535">
    <property type="entry name" value="Glycos_transf_2"/>
    <property type="match status" value="1"/>
</dbReference>
<dbReference type="AlphaFoldDB" id="A0A323V087"/>
<dbReference type="SUPFAM" id="SSF53448">
    <property type="entry name" value="Nucleotide-diphospho-sugar transferases"/>
    <property type="match status" value="1"/>
</dbReference>
<evidence type="ECO:0000313" key="6">
    <source>
        <dbReference type="Proteomes" id="UP000248259"/>
    </source>
</evidence>
<evidence type="ECO:0000256" key="1">
    <source>
        <dbReference type="ARBA" id="ARBA00006739"/>
    </source>
</evidence>
<feature type="domain" description="Glycosyltransferase 2-like" evidence="4">
    <location>
        <begin position="9"/>
        <end position="139"/>
    </location>
</feature>
<accession>A0A323V087</accession>
<dbReference type="Proteomes" id="UP000248259">
    <property type="component" value="Unassembled WGS sequence"/>
</dbReference>
<dbReference type="InterPro" id="IPR001173">
    <property type="entry name" value="Glyco_trans_2-like"/>
</dbReference>
<reference evidence="5 6" key="1">
    <citation type="submission" date="2018-06" db="EMBL/GenBank/DDBJ databases">
        <title>Azoarcus communis strain SWub3 genome.</title>
        <authorList>
            <person name="Zorraquino Salvo V."/>
            <person name="Toubiana D."/>
            <person name="Blumwald E."/>
        </authorList>
    </citation>
    <scope>NUCLEOTIDE SEQUENCE [LARGE SCALE GENOMIC DNA]</scope>
    <source>
        <strain evidence="5 6">SWub3</strain>
    </source>
</reference>
<sequence length="317" mass="35397">MSSRPSVFVIIVTYNGALWIRQCLESLRSSAYPCRPIVVDNASSDGTQRIVQEEFPEALLLEEKNNHGFGIANNIGIAKALDLAADYVFLLNQDAYVLNDTIGKLVDALASNKDYLLATPLHCSPDTSHVDPTTQTWYLQKYCPDFISDACLGQTKDFYPIKGVNAAAWLISRKAILKAGGFDPLFFMYGEDDDLINRYAYHGLQFLLVTKSLIVHLRKKSPPTKITWLQSVKKSGVRIRSNLLSDMKSPSNNSAALNILILICNGILKPTIDFLIDRNIATLFAHYYAFFSTLKCFRIASKNSEACKNEGPHFISQ</sequence>
<proteinExistence type="inferred from homology"/>
<dbReference type="OrthoDB" id="9771846at2"/>
<dbReference type="RefSeq" id="WP_110522560.1">
    <property type="nucleotide sequence ID" value="NZ_QKOE01000001.1"/>
</dbReference>
<dbReference type="InterPro" id="IPR029044">
    <property type="entry name" value="Nucleotide-diphossugar_trans"/>
</dbReference>
<comment type="similarity">
    <text evidence="1">Belongs to the glycosyltransferase 2 family.</text>
</comment>
<keyword evidence="2" id="KW-0328">Glycosyltransferase</keyword>
<name>A0A323V087_9RHOO</name>
<keyword evidence="3 5" id="KW-0808">Transferase</keyword>